<dbReference type="AlphaFoldDB" id="A0A9P7QST2"/>
<keyword evidence="5" id="KW-1185">Reference proteome</keyword>
<dbReference type="InterPro" id="IPR015814">
    <property type="entry name" value="Pgluconate_DH_NAD-bd_C"/>
</dbReference>
<evidence type="ECO:0000259" key="2">
    <source>
        <dbReference type="Pfam" id="PF03807"/>
    </source>
</evidence>
<dbReference type="InterPro" id="IPR008927">
    <property type="entry name" value="6-PGluconate_DH-like_C_sf"/>
</dbReference>
<gene>
    <name evidence="4" type="ORF">JMJ77_010390</name>
</gene>
<proteinExistence type="inferred from homology"/>
<dbReference type="Pfam" id="PF09130">
    <property type="entry name" value="DUF1932"/>
    <property type="match status" value="1"/>
</dbReference>
<dbReference type="Gene3D" id="3.40.50.720">
    <property type="entry name" value="NAD(P)-binding Rossmann-like Domain"/>
    <property type="match status" value="1"/>
</dbReference>
<dbReference type="InterPro" id="IPR013328">
    <property type="entry name" value="6PGD_dom2"/>
</dbReference>
<evidence type="ECO:0000259" key="3">
    <source>
        <dbReference type="Pfam" id="PF09130"/>
    </source>
</evidence>
<dbReference type="EMBL" id="JAESDN010000013">
    <property type="protein sequence ID" value="KAG7042290.1"/>
    <property type="molecule type" value="Genomic_DNA"/>
</dbReference>
<feature type="domain" description="Pyrroline-5-carboxylate reductase catalytic N-terminal" evidence="2">
    <location>
        <begin position="42"/>
        <end position="121"/>
    </location>
</feature>
<evidence type="ECO:0000256" key="1">
    <source>
        <dbReference type="ARBA" id="ARBA00007598"/>
    </source>
</evidence>
<dbReference type="Pfam" id="PF03807">
    <property type="entry name" value="F420_oxidored"/>
    <property type="match status" value="1"/>
</dbReference>
<evidence type="ECO:0000313" key="5">
    <source>
        <dbReference type="Proteomes" id="UP000699042"/>
    </source>
</evidence>
<organism evidence="4 5">
    <name type="scientific">Colletotrichum scovillei</name>
    <dbReference type="NCBI Taxonomy" id="1209932"/>
    <lineage>
        <taxon>Eukaryota</taxon>
        <taxon>Fungi</taxon>
        <taxon>Dikarya</taxon>
        <taxon>Ascomycota</taxon>
        <taxon>Pezizomycotina</taxon>
        <taxon>Sordariomycetes</taxon>
        <taxon>Hypocreomycetidae</taxon>
        <taxon>Glomerellales</taxon>
        <taxon>Glomerellaceae</taxon>
        <taxon>Colletotrichum</taxon>
        <taxon>Colletotrichum acutatum species complex</taxon>
    </lineage>
</organism>
<dbReference type="Gene3D" id="1.10.1040.10">
    <property type="entry name" value="N-(1-d-carboxylethyl)-l-norvaline Dehydrogenase, domain 2"/>
    <property type="match status" value="1"/>
</dbReference>
<dbReference type="SUPFAM" id="SSF51735">
    <property type="entry name" value="NAD(P)-binding Rossmann-fold domains"/>
    <property type="match status" value="1"/>
</dbReference>
<dbReference type="PANTHER" id="PTHR43580:SF2">
    <property type="entry name" value="CYTOKINE-LIKE NUCLEAR FACTOR N-PAC"/>
    <property type="match status" value="1"/>
</dbReference>
<dbReference type="InterPro" id="IPR036291">
    <property type="entry name" value="NAD(P)-bd_dom_sf"/>
</dbReference>
<evidence type="ECO:0000313" key="4">
    <source>
        <dbReference type="EMBL" id="KAG7042290.1"/>
    </source>
</evidence>
<sequence>MLTKVSWTKALPALTNDLRVKEKGDNAISHFIMAAAAQQNYVGILSIGSMGAGIAKLLKARGFIVGTSGHARSPATIRRAEEANVEVLSSDVELVEKASVILSVVPPRDALETARRVVDALHELATRGSRPSNPLYYIDLNAVAPSTARGISELFTPVQNSARFIDGSILGEPPVLIRDNASGQQTVTPTTATSGVDHSPGRWVQPRIPISGPHHITDLSYHGDRLYAALNMRYLSSEVGAASGLKMCYTTMFKGYIAVAAQGFTTAERLGLLDVLKDELQLRLPDHLRLAESGVVVTPPKAYRWVFEMEEIARTHAEESGFAPALFQGAAGVFRDIADNGVLGEEKIGSRVRGTTMEDFAAILARDLEHKTTNRQVSPGNDEDHS</sequence>
<name>A0A9P7QST2_9PEZI</name>
<feature type="domain" description="Phosphogluconate dehydrogenase NAD-binding putative C-terminal" evidence="3">
    <location>
        <begin position="267"/>
        <end position="336"/>
    </location>
</feature>
<reference evidence="4" key="1">
    <citation type="submission" date="2021-05" db="EMBL/GenBank/DDBJ databases">
        <title>Comparative genomics of three Colletotrichum scovillei strains and genetic complementation revealed genes involved fungal growth and virulence on chili pepper.</title>
        <authorList>
            <person name="Hsieh D.-K."/>
            <person name="Chuang S.-C."/>
            <person name="Chen C.-Y."/>
            <person name="Chao Y.-T."/>
            <person name="Lu M.-Y.J."/>
            <person name="Lee M.-H."/>
            <person name="Shih M.-C."/>
        </authorList>
    </citation>
    <scope>NUCLEOTIDE SEQUENCE</scope>
    <source>
        <strain evidence="4">Coll-153</strain>
    </source>
</reference>
<dbReference type="InterPro" id="IPR028939">
    <property type="entry name" value="P5C_Rdtase_cat_N"/>
</dbReference>
<dbReference type="GO" id="GO:0031491">
    <property type="term" value="F:nucleosome binding"/>
    <property type="evidence" value="ECO:0007669"/>
    <property type="project" value="TreeGrafter"/>
</dbReference>
<comment type="similarity">
    <text evidence="1">Belongs to the HIBADH-related family. NP60 subfamily.</text>
</comment>
<dbReference type="GO" id="GO:0003677">
    <property type="term" value="F:DNA binding"/>
    <property type="evidence" value="ECO:0007669"/>
    <property type="project" value="TreeGrafter"/>
</dbReference>
<accession>A0A9P7QST2</accession>
<dbReference type="Proteomes" id="UP000699042">
    <property type="component" value="Unassembled WGS sequence"/>
</dbReference>
<dbReference type="GO" id="GO:0140673">
    <property type="term" value="P:transcription elongation-coupled chromatin remodeling"/>
    <property type="evidence" value="ECO:0007669"/>
    <property type="project" value="TreeGrafter"/>
</dbReference>
<dbReference type="SUPFAM" id="SSF48179">
    <property type="entry name" value="6-phosphogluconate dehydrogenase C-terminal domain-like"/>
    <property type="match status" value="1"/>
</dbReference>
<comment type="caution">
    <text evidence="4">The sequence shown here is derived from an EMBL/GenBank/DDBJ whole genome shotgun (WGS) entry which is preliminary data.</text>
</comment>
<dbReference type="GO" id="GO:0000785">
    <property type="term" value="C:chromatin"/>
    <property type="evidence" value="ECO:0007669"/>
    <property type="project" value="TreeGrafter"/>
</dbReference>
<dbReference type="InterPro" id="IPR051265">
    <property type="entry name" value="HIBADH-related_NP60_sf"/>
</dbReference>
<dbReference type="PANTHER" id="PTHR43580">
    <property type="entry name" value="OXIDOREDUCTASE GLYR1-RELATED"/>
    <property type="match status" value="1"/>
</dbReference>
<protein>
    <submittedName>
        <fullName evidence="4">6-phosphogluconate dehydrogenase</fullName>
    </submittedName>
</protein>